<dbReference type="AlphaFoldDB" id="A0A438I4A3"/>
<dbReference type="Proteomes" id="UP000288805">
    <property type="component" value="Unassembled WGS sequence"/>
</dbReference>
<sequence length="382" mass="41043">MECREFQITLVSAQNLENVRQFFKKRVRVYAKVSLGGNHRTEKTTPVDKEGQTNPVWNFSASYIIGKNAVKSQDVKLLIQFFCIRTSRDTNIGEVSVSLKELFDRFSTLPQGEGTARVSYPVKKGAADSQGEVGFSFKFGDIFAFVPPPTDWGKVCWQGTKLIAKGGMLCVRLTLLANGNIFDVPIDAVAEIAHTSYDILSHVFGSGGDFLADIPWGEPDLPVDISCPVDTTSSLQTNVYAGSNVPADSTNVGAGSNVLADDTSAGTNLPVDDLYIPSAGIQAPVDATSFIETNVPAEVSFLGEDVPMAINAASCEVPMDATFSGETNMIDNISCLQANVEMDAIFNGETNVPGHISSIEPDARVDATFSGEMDVSYDISYA</sequence>
<dbReference type="PROSITE" id="PS50004">
    <property type="entry name" value="C2"/>
    <property type="match status" value="1"/>
</dbReference>
<evidence type="ECO:0000313" key="2">
    <source>
        <dbReference type="EMBL" id="RVW91521.1"/>
    </source>
</evidence>
<organism evidence="2 3">
    <name type="scientific">Vitis vinifera</name>
    <name type="common">Grape</name>
    <dbReference type="NCBI Taxonomy" id="29760"/>
    <lineage>
        <taxon>Eukaryota</taxon>
        <taxon>Viridiplantae</taxon>
        <taxon>Streptophyta</taxon>
        <taxon>Embryophyta</taxon>
        <taxon>Tracheophyta</taxon>
        <taxon>Spermatophyta</taxon>
        <taxon>Magnoliopsida</taxon>
        <taxon>eudicotyledons</taxon>
        <taxon>Gunneridae</taxon>
        <taxon>Pentapetalae</taxon>
        <taxon>rosids</taxon>
        <taxon>Vitales</taxon>
        <taxon>Vitaceae</taxon>
        <taxon>Viteae</taxon>
        <taxon>Vitis</taxon>
    </lineage>
</organism>
<dbReference type="PANTHER" id="PTHR32246:SF22">
    <property type="entry name" value="C2 DOMAIN-CONTAINING PROTEIN"/>
    <property type="match status" value="1"/>
</dbReference>
<evidence type="ECO:0000313" key="3">
    <source>
        <dbReference type="Proteomes" id="UP000288805"/>
    </source>
</evidence>
<dbReference type="EMBL" id="QGNW01000144">
    <property type="protein sequence ID" value="RVW91521.1"/>
    <property type="molecule type" value="Genomic_DNA"/>
</dbReference>
<proteinExistence type="predicted"/>
<dbReference type="InterPro" id="IPR044750">
    <property type="entry name" value="C2_SRC2/BAP"/>
</dbReference>
<dbReference type="Pfam" id="PF00168">
    <property type="entry name" value="C2"/>
    <property type="match status" value="1"/>
</dbReference>
<dbReference type="Gene3D" id="2.60.40.150">
    <property type="entry name" value="C2 domain"/>
    <property type="match status" value="1"/>
</dbReference>
<dbReference type="PANTHER" id="PTHR32246">
    <property type="entry name" value="INGRESSION PROTEIN FIC1"/>
    <property type="match status" value="1"/>
</dbReference>
<protein>
    <submittedName>
        <fullName evidence="2">Protein SRC2</fullName>
    </submittedName>
</protein>
<dbReference type="SUPFAM" id="SSF49562">
    <property type="entry name" value="C2 domain (Calcium/lipid-binding domain, CaLB)"/>
    <property type="match status" value="1"/>
</dbReference>
<comment type="caution">
    <text evidence="2">The sequence shown here is derived from an EMBL/GenBank/DDBJ whole genome shotgun (WGS) entry which is preliminary data.</text>
</comment>
<accession>A0A438I4A3</accession>
<gene>
    <name evidence="2" type="primary">SRC2_18</name>
    <name evidence="2" type="ORF">CK203_046187</name>
</gene>
<feature type="domain" description="C2" evidence="1">
    <location>
        <begin position="1"/>
        <end position="113"/>
    </location>
</feature>
<evidence type="ECO:0000259" key="1">
    <source>
        <dbReference type="PROSITE" id="PS50004"/>
    </source>
</evidence>
<dbReference type="InterPro" id="IPR035892">
    <property type="entry name" value="C2_domain_sf"/>
</dbReference>
<reference evidence="2 3" key="1">
    <citation type="journal article" date="2018" name="PLoS Genet.">
        <title>Population sequencing reveals clonal diversity and ancestral inbreeding in the grapevine cultivar Chardonnay.</title>
        <authorList>
            <person name="Roach M.J."/>
            <person name="Johnson D.L."/>
            <person name="Bohlmann J."/>
            <person name="van Vuuren H.J."/>
            <person name="Jones S.J."/>
            <person name="Pretorius I.S."/>
            <person name="Schmidt S.A."/>
            <person name="Borneman A.R."/>
        </authorList>
    </citation>
    <scope>NUCLEOTIDE SEQUENCE [LARGE SCALE GENOMIC DNA]</scope>
    <source>
        <strain evidence="3">cv. Chardonnay</strain>
        <tissue evidence="2">Leaf</tissue>
    </source>
</reference>
<dbReference type="CDD" id="cd04051">
    <property type="entry name" value="C2_SRC2_like"/>
    <property type="match status" value="1"/>
</dbReference>
<dbReference type="InterPro" id="IPR000008">
    <property type="entry name" value="C2_dom"/>
</dbReference>
<name>A0A438I4A3_VITVI</name>
<dbReference type="SMART" id="SM00239">
    <property type="entry name" value="C2"/>
    <property type="match status" value="1"/>
</dbReference>
<dbReference type="GO" id="GO:0006952">
    <property type="term" value="P:defense response"/>
    <property type="evidence" value="ECO:0007669"/>
    <property type="project" value="InterPro"/>
</dbReference>